<name>A0A919XWI1_9BACL</name>
<feature type="domain" description="GGDEF" evidence="8">
    <location>
        <begin position="183"/>
        <end position="311"/>
    </location>
</feature>
<feature type="domain" description="HTH araC/xylS-type" evidence="6">
    <location>
        <begin position="436"/>
        <end position="533"/>
    </location>
</feature>
<proteinExistence type="predicted"/>
<dbReference type="PROSITE" id="PS00041">
    <property type="entry name" value="HTH_ARAC_FAMILY_1"/>
    <property type="match status" value="1"/>
</dbReference>
<dbReference type="InterPro" id="IPR018060">
    <property type="entry name" value="HTH_AraC"/>
</dbReference>
<dbReference type="Pfam" id="PF12833">
    <property type="entry name" value="HTH_18"/>
    <property type="match status" value="1"/>
</dbReference>
<keyword evidence="3" id="KW-0804">Transcription</keyword>
<dbReference type="Pfam" id="PF00072">
    <property type="entry name" value="Response_reg"/>
    <property type="match status" value="1"/>
</dbReference>
<evidence type="ECO:0000313" key="10">
    <source>
        <dbReference type="Proteomes" id="UP000681162"/>
    </source>
</evidence>
<keyword evidence="10" id="KW-1185">Reference proteome</keyword>
<dbReference type="InterPro" id="IPR011006">
    <property type="entry name" value="CheY-like_superfamily"/>
</dbReference>
<dbReference type="Gene3D" id="3.40.50.2300">
    <property type="match status" value="1"/>
</dbReference>
<reference evidence="9 10" key="1">
    <citation type="submission" date="2021-03" db="EMBL/GenBank/DDBJ databases">
        <title>Antimicrobial resistance genes in bacteria isolated from Japanese honey, and their potential for conferring macrolide and lincosamide resistance in the American foulbrood pathogen Paenibacillus larvae.</title>
        <authorList>
            <person name="Okamoto M."/>
            <person name="Kumagai M."/>
            <person name="Kanamori H."/>
            <person name="Takamatsu D."/>
        </authorList>
    </citation>
    <scope>NUCLEOTIDE SEQUENCE [LARGE SCALE GENOMIC DNA]</scope>
    <source>
        <strain evidence="9 10">J41TS12</strain>
    </source>
</reference>
<comment type="caution">
    <text evidence="9">The sequence shown here is derived from an EMBL/GenBank/DDBJ whole genome shotgun (WGS) entry which is preliminary data.</text>
</comment>
<keyword evidence="2 9" id="KW-0238">DNA-binding</keyword>
<evidence type="ECO:0000256" key="1">
    <source>
        <dbReference type="ARBA" id="ARBA00023015"/>
    </source>
</evidence>
<dbReference type="InterPro" id="IPR001789">
    <property type="entry name" value="Sig_transdc_resp-reg_receiver"/>
</dbReference>
<dbReference type="PROSITE" id="PS50110">
    <property type="entry name" value="RESPONSE_REGULATORY"/>
    <property type="match status" value="1"/>
</dbReference>
<dbReference type="PROSITE" id="PS50887">
    <property type="entry name" value="GGDEF"/>
    <property type="match status" value="1"/>
</dbReference>
<dbReference type="InterPro" id="IPR009057">
    <property type="entry name" value="Homeodomain-like_sf"/>
</dbReference>
<dbReference type="Pfam" id="PF17853">
    <property type="entry name" value="GGDEF_2"/>
    <property type="match status" value="1"/>
</dbReference>
<dbReference type="Gene3D" id="3.30.70.270">
    <property type="match status" value="1"/>
</dbReference>
<dbReference type="SMART" id="SM00448">
    <property type="entry name" value="REC"/>
    <property type="match status" value="1"/>
</dbReference>
<feature type="domain" description="Response regulatory" evidence="7">
    <location>
        <begin position="8"/>
        <end position="124"/>
    </location>
</feature>
<dbReference type="GO" id="GO:0043565">
    <property type="term" value="F:sequence-specific DNA binding"/>
    <property type="evidence" value="ECO:0007669"/>
    <property type="project" value="InterPro"/>
</dbReference>
<dbReference type="CDD" id="cd17536">
    <property type="entry name" value="REC_YesN-like"/>
    <property type="match status" value="1"/>
</dbReference>
<dbReference type="InterPro" id="IPR020449">
    <property type="entry name" value="Tscrpt_reg_AraC-type_HTH"/>
</dbReference>
<gene>
    <name evidence="9" type="ORF">J41TS12_37940</name>
</gene>
<dbReference type="SMART" id="SM00342">
    <property type="entry name" value="HTH_ARAC"/>
    <property type="match status" value="1"/>
</dbReference>
<keyword evidence="4" id="KW-0597">Phosphoprotein</keyword>
<evidence type="ECO:0000259" key="7">
    <source>
        <dbReference type="PROSITE" id="PS50110"/>
    </source>
</evidence>
<accession>A0A919XWI1</accession>
<dbReference type="PANTHER" id="PTHR43280">
    <property type="entry name" value="ARAC-FAMILY TRANSCRIPTIONAL REGULATOR"/>
    <property type="match status" value="1"/>
</dbReference>
<dbReference type="AlphaFoldDB" id="A0A919XWI1"/>
<dbReference type="PROSITE" id="PS01124">
    <property type="entry name" value="HTH_ARAC_FAMILY_2"/>
    <property type="match status" value="1"/>
</dbReference>
<feature type="region of interest" description="Disordered" evidence="5">
    <location>
        <begin position="526"/>
        <end position="546"/>
    </location>
</feature>
<sequence length="546" mass="61611">MNFEQRINLVIIDDIKSVVDGLTAIDWDAYGITLAGASSNGAEGLELIKCSKPDIVISDIRMPRMDGLMMMQSLQELQLACKVILMTGYSDFDYAQKAVKLGAFDFILKPFSETEITQAVLRAKEQVLTERSEYLNQKEMERKLRESMPLLRQEYFSLLIHHRTSWSQAAKRWEFLKIELASCGFTVMLFKIDDFEKSISDLPIHEVELIRFSLQNIVEETIGKYSKCMVFRDGDHRFAAVLNASTLFTAEEIGERCCQNIERFTKFTVSVGIGEEVDEVHQLPDAYRQAETALAYHLFTDGNGAIGYGNLPKTDRQEPILLEHQKELLLVLRSGNGELAASLLSEMSGKLQSVVPQPNPDYSLSLYEELVASIIRMLYELVPQQEVQPLVDRFKAERAIAGTKLAVLEQQILKLCKGGAELVKSHSLSEGEEMIYKSLKFITSRLDRSLSVSECAAYVHLSPSYYSSLFKRVTGMTLTQYLAGERINKAKKLILDGMSVQDAALAVGYEDRRYFSETFKKLTGKTPSEFRESYESKSALSPESGQ</sequence>
<dbReference type="InterPro" id="IPR041522">
    <property type="entry name" value="CdaR_GGDEF"/>
</dbReference>
<dbReference type="PANTHER" id="PTHR43280:SF28">
    <property type="entry name" value="HTH-TYPE TRANSCRIPTIONAL ACTIVATOR RHAS"/>
    <property type="match status" value="1"/>
</dbReference>
<evidence type="ECO:0000256" key="2">
    <source>
        <dbReference type="ARBA" id="ARBA00023125"/>
    </source>
</evidence>
<dbReference type="GO" id="GO:0000160">
    <property type="term" value="P:phosphorelay signal transduction system"/>
    <property type="evidence" value="ECO:0007669"/>
    <property type="project" value="InterPro"/>
</dbReference>
<evidence type="ECO:0000259" key="6">
    <source>
        <dbReference type="PROSITE" id="PS01124"/>
    </source>
</evidence>
<keyword evidence="1" id="KW-0805">Transcription regulation</keyword>
<dbReference type="InterPro" id="IPR029787">
    <property type="entry name" value="Nucleotide_cyclase"/>
</dbReference>
<dbReference type="SUPFAM" id="SSF55073">
    <property type="entry name" value="Nucleotide cyclase"/>
    <property type="match status" value="1"/>
</dbReference>
<protein>
    <submittedName>
        <fullName evidence="9">DNA-binding response regulator</fullName>
    </submittedName>
</protein>
<organism evidence="9 10">
    <name type="scientific">Paenibacillus antibioticophila</name>
    <dbReference type="NCBI Taxonomy" id="1274374"/>
    <lineage>
        <taxon>Bacteria</taxon>
        <taxon>Bacillati</taxon>
        <taxon>Bacillota</taxon>
        <taxon>Bacilli</taxon>
        <taxon>Bacillales</taxon>
        <taxon>Paenibacillaceae</taxon>
        <taxon>Paenibacillus</taxon>
    </lineage>
</organism>
<dbReference type="SUPFAM" id="SSF52172">
    <property type="entry name" value="CheY-like"/>
    <property type="match status" value="1"/>
</dbReference>
<dbReference type="InterPro" id="IPR018062">
    <property type="entry name" value="HTH_AraC-typ_CS"/>
</dbReference>
<dbReference type="InterPro" id="IPR043128">
    <property type="entry name" value="Rev_trsase/Diguanyl_cyclase"/>
</dbReference>
<evidence type="ECO:0000256" key="5">
    <source>
        <dbReference type="SAM" id="MobiDB-lite"/>
    </source>
</evidence>
<dbReference type="RefSeq" id="WP_212941667.1">
    <property type="nucleotide sequence ID" value="NZ_BORR01000016.1"/>
</dbReference>
<dbReference type="SUPFAM" id="SSF46689">
    <property type="entry name" value="Homeodomain-like"/>
    <property type="match status" value="2"/>
</dbReference>
<dbReference type="Proteomes" id="UP000681162">
    <property type="component" value="Unassembled WGS sequence"/>
</dbReference>
<evidence type="ECO:0000313" key="9">
    <source>
        <dbReference type="EMBL" id="GIO38933.1"/>
    </source>
</evidence>
<dbReference type="InterPro" id="IPR000160">
    <property type="entry name" value="GGDEF_dom"/>
</dbReference>
<dbReference type="Gene3D" id="1.10.10.60">
    <property type="entry name" value="Homeodomain-like"/>
    <property type="match status" value="2"/>
</dbReference>
<dbReference type="GO" id="GO:0003700">
    <property type="term" value="F:DNA-binding transcription factor activity"/>
    <property type="evidence" value="ECO:0007669"/>
    <property type="project" value="InterPro"/>
</dbReference>
<dbReference type="EMBL" id="BORR01000016">
    <property type="protein sequence ID" value="GIO38933.1"/>
    <property type="molecule type" value="Genomic_DNA"/>
</dbReference>
<dbReference type="PRINTS" id="PR00032">
    <property type="entry name" value="HTHARAC"/>
</dbReference>
<evidence type="ECO:0000256" key="4">
    <source>
        <dbReference type="PROSITE-ProRule" id="PRU00169"/>
    </source>
</evidence>
<feature type="modified residue" description="4-aspartylphosphate" evidence="4">
    <location>
        <position position="59"/>
    </location>
</feature>
<evidence type="ECO:0000256" key="3">
    <source>
        <dbReference type="ARBA" id="ARBA00023163"/>
    </source>
</evidence>
<evidence type="ECO:0000259" key="8">
    <source>
        <dbReference type="PROSITE" id="PS50887"/>
    </source>
</evidence>
<feature type="compositionally biased region" description="Polar residues" evidence="5">
    <location>
        <begin position="536"/>
        <end position="546"/>
    </location>
</feature>